<evidence type="ECO:0000313" key="1">
    <source>
        <dbReference type="EMBL" id="KKZ71465.1"/>
    </source>
</evidence>
<keyword evidence="2" id="KW-1185">Reference proteome</keyword>
<sequence length="133" mass="14634">MRLLPTTPNRCANTIPGVAPAVLLAVHAAESGAGWALAAALASLVFAVRGWRLGVRCEPGRLVVHGYLRTRRIDRSRITGVTDFPAVRWTAPGGRERWTPVLAFLGTSEETAGTRRRKRENVARLRRWAAGRR</sequence>
<organism evidence="1 2">
    <name type="scientific">Streptomyces showdoensis</name>
    <dbReference type="NCBI Taxonomy" id="68268"/>
    <lineage>
        <taxon>Bacteria</taxon>
        <taxon>Bacillati</taxon>
        <taxon>Actinomycetota</taxon>
        <taxon>Actinomycetes</taxon>
        <taxon>Kitasatosporales</taxon>
        <taxon>Streptomycetaceae</taxon>
        <taxon>Streptomyces</taxon>
    </lineage>
</organism>
<gene>
    <name evidence="1" type="ORF">VO63_23275</name>
</gene>
<name>A0A2P2GKY7_STREW</name>
<dbReference type="EMBL" id="LAQS01000038">
    <property type="protein sequence ID" value="KKZ71465.1"/>
    <property type="molecule type" value="Genomic_DNA"/>
</dbReference>
<dbReference type="RefSeq" id="WP_046909887.1">
    <property type="nucleotide sequence ID" value="NZ_BAAAXG010000026.1"/>
</dbReference>
<accession>A0A2P2GKY7</accession>
<dbReference type="Proteomes" id="UP000265325">
    <property type="component" value="Unassembled WGS sequence"/>
</dbReference>
<dbReference type="AlphaFoldDB" id="A0A2P2GKY7"/>
<comment type="caution">
    <text evidence="1">The sequence shown here is derived from an EMBL/GenBank/DDBJ whole genome shotgun (WGS) entry which is preliminary data.</text>
</comment>
<proteinExistence type="predicted"/>
<evidence type="ECO:0000313" key="2">
    <source>
        <dbReference type="Proteomes" id="UP000265325"/>
    </source>
</evidence>
<protein>
    <recommendedName>
        <fullName evidence="3">PH domain-containing protein</fullName>
    </recommendedName>
</protein>
<dbReference type="OrthoDB" id="4237715at2"/>
<reference evidence="1 2" key="1">
    <citation type="submission" date="2015-05" db="EMBL/GenBank/DDBJ databases">
        <title>Draft Genome assembly of Streptomyces showdoensis.</title>
        <authorList>
            <person name="Thapa K.K."/>
            <person name="Metsa-Ketela M."/>
        </authorList>
    </citation>
    <scope>NUCLEOTIDE SEQUENCE [LARGE SCALE GENOMIC DNA]</scope>
    <source>
        <strain evidence="1 2">ATCC 15227</strain>
    </source>
</reference>
<evidence type="ECO:0008006" key="3">
    <source>
        <dbReference type="Google" id="ProtNLM"/>
    </source>
</evidence>